<proteinExistence type="predicted"/>
<keyword evidence="5" id="KW-0406">Ion transport</keyword>
<comment type="subcellular location">
    <subcellularLocation>
        <location evidence="1">Mitochondrion membrane</location>
    </subcellularLocation>
</comment>
<evidence type="ECO:0000256" key="6">
    <source>
        <dbReference type="ARBA" id="ARBA00023128"/>
    </source>
</evidence>
<geneLocation type="mitochondrion" evidence="9"/>
<accession>A0A0A6ZEU3</accession>
<evidence type="ECO:0000256" key="1">
    <source>
        <dbReference type="ARBA" id="ARBA00004325"/>
    </source>
</evidence>
<keyword evidence="3" id="KW-0138">CF(0)</keyword>
<dbReference type="GO" id="GO:0045259">
    <property type="term" value="C:proton-transporting ATP synthase complex"/>
    <property type="evidence" value="ECO:0007669"/>
    <property type="project" value="UniProtKB-KW"/>
</dbReference>
<feature type="transmembrane region" description="Helical" evidence="8">
    <location>
        <begin position="32"/>
        <end position="49"/>
    </location>
</feature>
<evidence type="ECO:0000256" key="4">
    <source>
        <dbReference type="ARBA" id="ARBA00022781"/>
    </source>
</evidence>
<organism evidence="9">
    <name type="scientific">Auxenochlorella protothecoides</name>
    <name type="common">Green microalga</name>
    <name type="synonym">Chlorella protothecoides</name>
    <dbReference type="NCBI Taxonomy" id="3075"/>
    <lineage>
        <taxon>Eukaryota</taxon>
        <taxon>Viridiplantae</taxon>
        <taxon>Chlorophyta</taxon>
        <taxon>core chlorophytes</taxon>
        <taxon>Trebouxiophyceae</taxon>
        <taxon>Chlorellales</taxon>
        <taxon>Chlorellaceae</taxon>
        <taxon>Auxenochlorella</taxon>
    </lineage>
</organism>
<dbReference type="GeneID" id="22656801"/>
<dbReference type="GO" id="GO:0015078">
    <property type="term" value="F:proton transmembrane transporter activity"/>
    <property type="evidence" value="ECO:0007669"/>
    <property type="project" value="InterPro"/>
</dbReference>
<keyword evidence="7 8" id="KW-0472">Membrane</keyword>
<protein>
    <submittedName>
        <fullName evidence="9">ATP synthase F0 subunit beta</fullName>
    </submittedName>
</protein>
<keyword evidence="8" id="KW-0812">Transmembrane</keyword>
<reference evidence="10" key="2">
    <citation type="submission" date="2017-02" db="EMBL/GenBank/DDBJ databases">
        <title>Whole genome sequencing of photosynthetic microalga Auxenochlorella protothecoides UTEX 2341.</title>
        <authorList>
            <person name="Patelou M."/>
            <person name="Skliros D."/>
            <person name="Kalliampakou K.I."/>
            <person name="Ioannidis N.E."/>
            <person name="Papazi A."/>
            <person name="Katharios P."/>
            <person name="Kotzabasis K."/>
            <person name="Flemetakis E."/>
        </authorList>
    </citation>
    <scope>NUCLEOTIDE SEQUENCE</scope>
    <source>
        <strain evidence="10">UTEX 2341</strain>
    </source>
</reference>
<dbReference type="EMBL" id="KY681419">
    <property type="protein sequence ID" value="ARV87656.1"/>
    <property type="molecule type" value="Genomic_DNA"/>
</dbReference>
<evidence type="ECO:0000256" key="2">
    <source>
        <dbReference type="ARBA" id="ARBA00022448"/>
    </source>
</evidence>
<dbReference type="GO" id="GO:0015986">
    <property type="term" value="P:proton motive force-driven ATP synthesis"/>
    <property type="evidence" value="ECO:0007669"/>
    <property type="project" value="InterPro"/>
</dbReference>
<evidence type="ECO:0000313" key="10">
    <source>
        <dbReference type="EMBL" id="ARV87656.1"/>
    </source>
</evidence>
<keyword evidence="4" id="KW-0375">Hydrogen ion transport</keyword>
<evidence type="ECO:0000256" key="8">
    <source>
        <dbReference type="SAM" id="Phobius"/>
    </source>
</evidence>
<dbReference type="RefSeq" id="YP_009112927.1">
    <property type="nucleotide sequence ID" value="NC_026009.1"/>
</dbReference>
<evidence type="ECO:0000256" key="5">
    <source>
        <dbReference type="ARBA" id="ARBA00023065"/>
    </source>
</evidence>
<dbReference type="GO" id="GO:0031966">
    <property type="term" value="C:mitochondrial membrane"/>
    <property type="evidence" value="ECO:0007669"/>
    <property type="project" value="UniProtKB-SubCell"/>
</dbReference>
<keyword evidence="2" id="KW-0813">Transport</keyword>
<sequence>MKSLSKPYILLYIVLAFCVASSKHILIYNEETLVLICFFGFIFAIKHYFGDTLTASIQERGDTIHDELNQSYITQIHQDLSIRDQYKQIIPVSQVLSVFSASLVEQSESTQKLAEYSLKHQIDSQISKMYTHLYKLQQSFPQKLQKKIHDNVLPNIQQSLALNKKPIDFIKNSKNKLKAKDFA</sequence>
<dbReference type="KEGG" id="apro:ChprMp036"/>
<evidence type="ECO:0000256" key="3">
    <source>
        <dbReference type="ARBA" id="ARBA00022547"/>
    </source>
</evidence>
<keyword evidence="6 9" id="KW-0496">Mitochondrion</keyword>
<name>A0A0A6ZEU3_AUXPR</name>
<dbReference type="Pfam" id="PF05405">
    <property type="entry name" value="Mt_ATP-synt_B"/>
    <property type="match status" value="1"/>
</dbReference>
<reference evidence="9" key="1">
    <citation type="submission" date="2013-03" db="EMBL/GenBank/DDBJ databases">
        <title>Organelle genomes of microalga Chlorella protothecoides reveal evolution from autotroph to heterotroph.</title>
        <authorList>
            <person name="Yan D."/>
            <person name="Wang Y."/>
            <person name="Shen Y."/>
            <person name="Gong J."/>
            <person name="Gao C."/>
            <person name="Jiang H."/>
            <person name="Dai J."/>
            <person name="Wu Q."/>
        </authorList>
    </citation>
    <scope>NUCLEOTIDE SEQUENCE</scope>
</reference>
<evidence type="ECO:0000256" key="7">
    <source>
        <dbReference type="ARBA" id="ARBA00023136"/>
    </source>
</evidence>
<keyword evidence="8" id="KW-1133">Transmembrane helix</keyword>
<dbReference type="InterPro" id="IPR008688">
    <property type="entry name" value="ATP_synth_Bsub_B/MI25"/>
</dbReference>
<dbReference type="AlphaFoldDB" id="A0A0A6ZEU3"/>
<gene>
    <name evidence="9" type="primary">atp4</name>
    <name evidence="10" type="ORF">BW920_0117</name>
    <name evidence="9" type="ORF">ChprMp036</name>
</gene>
<evidence type="ECO:0000313" key="9">
    <source>
        <dbReference type="EMBL" id="AGN72439.1"/>
    </source>
</evidence>
<dbReference type="EMBL" id="KC843974">
    <property type="protein sequence ID" value="AGN72439.1"/>
    <property type="molecule type" value="Genomic_DNA"/>
</dbReference>